<sequence>MRRVVITGMGTVNPIGNSVEELKESLRNGTSGVGKITHFDTEGFKATLACEVKFEELDDLIGKKEARRMDRFTKLAVAACEEAVKDANLMDAYDPFDVSIYVTSGIGGLTTMEENVKKYMEKGPGRVSPFFIPMNILNMAAGEISMRYKAMGISYAPVSACASGTHSIGEGFRAIKHGYTKAAIVGGSEGSITPMAVAGFSNMKALNETTDVLKASIPFDKDRAGFVMGEGAGALILEDLEEALKRGAKIYGEVVGYGATTDAYHMTQPHPEALGAYMAMKKALEEASVDPSEVSYINAHGTSTPMNDRLESMAVVNLFGDQTPVSSTKSMTGHLLGAAGAVESIISIIAIQEGFIPATVNTKEMDEDVKANVIIGKNLEKDLQYVLSNSLGFGGHNASLLFKKWEGK</sequence>
<dbReference type="STRING" id="398199.SAMN05421804_104283"/>
<evidence type="ECO:0000256" key="16">
    <source>
        <dbReference type="RuleBase" id="RU003694"/>
    </source>
</evidence>
<keyword evidence="8" id="KW-0443">Lipid metabolism</keyword>
<feature type="active site" description="For beta-ketoacyl synthase activity" evidence="15">
    <location>
        <position position="161"/>
    </location>
</feature>
<evidence type="ECO:0000256" key="5">
    <source>
        <dbReference type="ARBA" id="ARBA00022516"/>
    </source>
</evidence>
<evidence type="ECO:0000256" key="11">
    <source>
        <dbReference type="ARBA" id="ARBA00024006"/>
    </source>
</evidence>
<reference evidence="18 19" key="1">
    <citation type="submission" date="2016-10" db="EMBL/GenBank/DDBJ databases">
        <authorList>
            <person name="de Groot N.N."/>
        </authorList>
    </citation>
    <scope>NUCLEOTIDE SEQUENCE [LARGE SCALE GENOMIC DNA]</scope>
    <source>
        <strain evidence="18 19">ML2</strain>
    </source>
</reference>
<keyword evidence="10 14" id="KW-0012">Acyltransferase</keyword>
<evidence type="ECO:0000256" key="13">
    <source>
        <dbReference type="ARBA" id="ARBA00047659"/>
    </source>
</evidence>
<keyword evidence="19" id="KW-1185">Reference proteome</keyword>
<evidence type="ECO:0000256" key="1">
    <source>
        <dbReference type="ARBA" id="ARBA00005194"/>
    </source>
</evidence>
<evidence type="ECO:0000256" key="15">
    <source>
        <dbReference type="PIRSR" id="PIRSR000447-1"/>
    </source>
</evidence>
<evidence type="ECO:0000256" key="6">
    <source>
        <dbReference type="ARBA" id="ARBA00022679"/>
    </source>
</evidence>
<dbReference type="InterPro" id="IPR014030">
    <property type="entry name" value="Ketoacyl_synth_N"/>
</dbReference>
<dbReference type="Pfam" id="PF00109">
    <property type="entry name" value="ketoacyl-synt"/>
    <property type="match status" value="1"/>
</dbReference>
<dbReference type="Gene3D" id="3.40.47.10">
    <property type="match status" value="1"/>
</dbReference>
<dbReference type="NCBIfam" id="NF005589">
    <property type="entry name" value="PRK07314.1"/>
    <property type="match status" value="1"/>
</dbReference>
<dbReference type="GO" id="GO:0004315">
    <property type="term" value="F:3-oxoacyl-[acyl-carrier-protein] synthase activity"/>
    <property type="evidence" value="ECO:0007669"/>
    <property type="project" value="UniProtKB-UniRule"/>
</dbReference>
<gene>
    <name evidence="18" type="ORF">SAMN04488695_101139</name>
</gene>
<evidence type="ECO:0000256" key="4">
    <source>
        <dbReference type="ARBA" id="ARBA00014657"/>
    </source>
</evidence>
<dbReference type="GO" id="GO:0006633">
    <property type="term" value="P:fatty acid biosynthetic process"/>
    <property type="evidence" value="ECO:0007669"/>
    <property type="project" value="UniProtKB-UniRule"/>
</dbReference>
<evidence type="ECO:0000256" key="9">
    <source>
        <dbReference type="ARBA" id="ARBA00023160"/>
    </source>
</evidence>
<dbReference type="PROSITE" id="PS52004">
    <property type="entry name" value="KS3_2"/>
    <property type="match status" value="1"/>
</dbReference>
<dbReference type="PANTHER" id="PTHR11712">
    <property type="entry name" value="POLYKETIDE SYNTHASE-RELATED"/>
    <property type="match status" value="1"/>
</dbReference>
<evidence type="ECO:0000313" key="18">
    <source>
        <dbReference type="EMBL" id="SFN28513.1"/>
    </source>
</evidence>
<comment type="function">
    <text evidence="11 14">Involved in the type II fatty acid elongation cycle. Catalyzes the elongation of a wide range of acyl-ACP by the addition of two carbons from malonyl-ACP to an acyl acceptor. Can efficiently catalyze the conversion of palmitoleoyl-ACP (cis-hexadec-9-enoyl-ACP) to cis-vaccenoyl-ACP (cis-octadec-11-enoyl-ACP), an essential step in the thermal regulation of fatty acid composition.</text>
</comment>
<protein>
    <recommendedName>
        <fullName evidence="4 14">3-oxoacyl-[acyl-carrier-protein] synthase 2</fullName>
        <ecNumber evidence="3 14">2.3.1.179</ecNumber>
    </recommendedName>
</protein>
<dbReference type="GO" id="GO:0005829">
    <property type="term" value="C:cytosol"/>
    <property type="evidence" value="ECO:0007669"/>
    <property type="project" value="TreeGrafter"/>
</dbReference>
<keyword evidence="7" id="KW-0276">Fatty acid metabolism</keyword>
<dbReference type="InterPro" id="IPR016039">
    <property type="entry name" value="Thiolase-like"/>
</dbReference>
<dbReference type="SUPFAM" id="SSF53901">
    <property type="entry name" value="Thiolase-like"/>
    <property type="match status" value="2"/>
</dbReference>
<dbReference type="Pfam" id="PF02801">
    <property type="entry name" value="Ketoacyl-synt_C"/>
    <property type="match status" value="1"/>
</dbReference>
<dbReference type="InterPro" id="IPR000794">
    <property type="entry name" value="Beta-ketoacyl_synthase"/>
</dbReference>
<comment type="catalytic activity">
    <reaction evidence="13 14">
        <text>a fatty acyl-[ACP] + malonyl-[ACP] + H(+) = a 3-oxoacyl-[ACP] + holo-[ACP] + CO2</text>
        <dbReference type="Rhea" id="RHEA:22836"/>
        <dbReference type="Rhea" id="RHEA-COMP:9623"/>
        <dbReference type="Rhea" id="RHEA-COMP:9685"/>
        <dbReference type="Rhea" id="RHEA-COMP:9916"/>
        <dbReference type="Rhea" id="RHEA-COMP:14125"/>
        <dbReference type="ChEBI" id="CHEBI:15378"/>
        <dbReference type="ChEBI" id="CHEBI:16526"/>
        <dbReference type="ChEBI" id="CHEBI:64479"/>
        <dbReference type="ChEBI" id="CHEBI:78449"/>
        <dbReference type="ChEBI" id="CHEBI:78776"/>
        <dbReference type="ChEBI" id="CHEBI:138651"/>
    </reaction>
</comment>
<dbReference type="FunFam" id="3.40.47.10:FF:000018">
    <property type="entry name" value="3-oxoacyl-[acyl-carrier-protein] synthase 2"/>
    <property type="match status" value="1"/>
</dbReference>
<dbReference type="InterPro" id="IPR014031">
    <property type="entry name" value="Ketoacyl_synth_C"/>
</dbReference>
<evidence type="ECO:0000313" key="19">
    <source>
        <dbReference type="Proteomes" id="UP000181899"/>
    </source>
</evidence>
<accession>A0A1I4XSW4</accession>
<dbReference type="SMART" id="SM00825">
    <property type="entry name" value="PKS_KS"/>
    <property type="match status" value="1"/>
</dbReference>
<dbReference type="UniPathway" id="UPA00094"/>
<dbReference type="NCBIfam" id="TIGR03150">
    <property type="entry name" value="fabF"/>
    <property type="match status" value="1"/>
</dbReference>
<evidence type="ECO:0000256" key="10">
    <source>
        <dbReference type="ARBA" id="ARBA00023315"/>
    </source>
</evidence>
<dbReference type="RefSeq" id="WP_074908999.1">
    <property type="nucleotide sequence ID" value="NZ_FOVK01000001.1"/>
</dbReference>
<evidence type="ECO:0000256" key="14">
    <source>
        <dbReference type="PIRNR" id="PIRNR000447"/>
    </source>
</evidence>
<keyword evidence="5 14" id="KW-0444">Lipid biosynthesis</keyword>
<dbReference type="Proteomes" id="UP000181899">
    <property type="component" value="Unassembled WGS sequence"/>
</dbReference>
<dbReference type="InterPro" id="IPR018201">
    <property type="entry name" value="Ketoacyl_synth_AS"/>
</dbReference>
<comment type="similarity">
    <text evidence="2 14 16">Belongs to the thiolase-like superfamily. Beta-ketoacyl-ACP synthases family.</text>
</comment>
<dbReference type="EC" id="2.3.1.179" evidence="3 14"/>
<evidence type="ECO:0000259" key="17">
    <source>
        <dbReference type="PROSITE" id="PS52004"/>
    </source>
</evidence>
<dbReference type="CDD" id="cd00834">
    <property type="entry name" value="KAS_I_II"/>
    <property type="match status" value="1"/>
</dbReference>
<organism evidence="18 19">
    <name type="scientific">Proteiniclasticum ruminis</name>
    <dbReference type="NCBI Taxonomy" id="398199"/>
    <lineage>
        <taxon>Bacteria</taxon>
        <taxon>Bacillati</taxon>
        <taxon>Bacillota</taxon>
        <taxon>Clostridia</taxon>
        <taxon>Eubacteriales</taxon>
        <taxon>Clostridiaceae</taxon>
        <taxon>Proteiniclasticum</taxon>
    </lineage>
</organism>
<dbReference type="PANTHER" id="PTHR11712:SF336">
    <property type="entry name" value="3-OXOACYL-[ACYL-CARRIER-PROTEIN] SYNTHASE, MITOCHONDRIAL"/>
    <property type="match status" value="1"/>
</dbReference>
<dbReference type="InterPro" id="IPR017568">
    <property type="entry name" value="3-oxoacyl-ACP_synth-2"/>
</dbReference>
<keyword evidence="9 14" id="KW-0275">Fatty acid biosynthesis</keyword>
<name>A0A1I4XSW4_9CLOT</name>
<keyword evidence="6 14" id="KW-0808">Transferase</keyword>
<evidence type="ECO:0000256" key="12">
    <source>
        <dbReference type="ARBA" id="ARBA00047318"/>
    </source>
</evidence>
<dbReference type="OrthoDB" id="9808669at2"/>
<comment type="catalytic activity">
    <reaction evidence="12 14">
        <text>(9Z)-hexadecenoyl-[ACP] + malonyl-[ACP] + H(+) = 3-oxo-(11Z)-octadecenoyl-[ACP] + holo-[ACP] + CO2</text>
        <dbReference type="Rhea" id="RHEA:55040"/>
        <dbReference type="Rhea" id="RHEA-COMP:9623"/>
        <dbReference type="Rhea" id="RHEA-COMP:9685"/>
        <dbReference type="Rhea" id="RHEA-COMP:10800"/>
        <dbReference type="Rhea" id="RHEA-COMP:14074"/>
        <dbReference type="ChEBI" id="CHEBI:15378"/>
        <dbReference type="ChEBI" id="CHEBI:16526"/>
        <dbReference type="ChEBI" id="CHEBI:64479"/>
        <dbReference type="ChEBI" id="CHEBI:78449"/>
        <dbReference type="ChEBI" id="CHEBI:83989"/>
        <dbReference type="ChEBI" id="CHEBI:138538"/>
        <dbReference type="EC" id="2.3.1.179"/>
    </reaction>
</comment>
<evidence type="ECO:0000256" key="8">
    <source>
        <dbReference type="ARBA" id="ARBA00023098"/>
    </source>
</evidence>
<dbReference type="AlphaFoldDB" id="A0A1I4XSW4"/>
<dbReference type="eggNOG" id="COG0304">
    <property type="taxonomic scope" value="Bacteria"/>
</dbReference>
<comment type="pathway">
    <text evidence="1 14">Lipid metabolism; fatty acid biosynthesis.</text>
</comment>
<evidence type="ECO:0000256" key="7">
    <source>
        <dbReference type="ARBA" id="ARBA00022832"/>
    </source>
</evidence>
<dbReference type="PROSITE" id="PS00606">
    <property type="entry name" value="KS3_1"/>
    <property type="match status" value="1"/>
</dbReference>
<evidence type="ECO:0000256" key="3">
    <source>
        <dbReference type="ARBA" id="ARBA00012356"/>
    </source>
</evidence>
<proteinExistence type="inferred from homology"/>
<dbReference type="InterPro" id="IPR020841">
    <property type="entry name" value="PKS_Beta-ketoAc_synthase_dom"/>
</dbReference>
<dbReference type="EMBL" id="FOVK01000001">
    <property type="protein sequence ID" value="SFN28513.1"/>
    <property type="molecule type" value="Genomic_DNA"/>
</dbReference>
<evidence type="ECO:0000256" key="2">
    <source>
        <dbReference type="ARBA" id="ARBA00008467"/>
    </source>
</evidence>
<feature type="domain" description="Ketosynthase family 3 (KS3)" evidence="17">
    <location>
        <begin position="1"/>
        <end position="404"/>
    </location>
</feature>
<dbReference type="PIRSF" id="PIRSF000447">
    <property type="entry name" value="KAS_II"/>
    <property type="match status" value="1"/>
</dbReference>